<keyword evidence="3" id="KW-1185">Reference proteome</keyword>
<name>A0A4Q2UVG0_9BACT</name>
<dbReference type="Proteomes" id="UP000290407">
    <property type="component" value="Unassembled WGS sequence"/>
</dbReference>
<reference evidence="2 3" key="1">
    <citation type="submission" date="2019-01" db="EMBL/GenBank/DDBJ databases">
        <title>Spirosoma flava sp. nov., a propanil-degrading bacterium isolated from herbicide-contaminated soil.</title>
        <authorList>
            <person name="Zhang L."/>
            <person name="Jiang J.-D."/>
        </authorList>
    </citation>
    <scope>NUCLEOTIDE SEQUENCE [LARGE SCALE GENOMIC DNA]</scope>
    <source>
        <strain evidence="2 3">TY50</strain>
    </source>
</reference>
<proteinExistence type="predicted"/>
<dbReference type="PROSITE" id="PS51257">
    <property type="entry name" value="PROKAR_LIPOPROTEIN"/>
    <property type="match status" value="1"/>
</dbReference>
<organism evidence="2 3">
    <name type="scientific">Spirosoma sordidisoli</name>
    <dbReference type="NCBI Taxonomy" id="2502893"/>
    <lineage>
        <taxon>Bacteria</taxon>
        <taxon>Pseudomonadati</taxon>
        <taxon>Bacteroidota</taxon>
        <taxon>Cytophagia</taxon>
        <taxon>Cytophagales</taxon>
        <taxon>Cytophagaceae</taxon>
        <taxon>Spirosoma</taxon>
    </lineage>
</organism>
<evidence type="ECO:0000313" key="2">
    <source>
        <dbReference type="EMBL" id="RYC71855.1"/>
    </source>
</evidence>
<protein>
    <submittedName>
        <fullName evidence="2">Uncharacterized protein</fullName>
    </submittedName>
</protein>
<evidence type="ECO:0000313" key="3">
    <source>
        <dbReference type="Proteomes" id="UP000290407"/>
    </source>
</evidence>
<keyword evidence="1" id="KW-1133">Transmembrane helix</keyword>
<evidence type="ECO:0000256" key="1">
    <source>
        <dbReference type="SAM" id="Phobius"/>
    </source>
</evidence>
<accession>A0A4Q2UVG0</accession>
<keyword evidence="1" id="KW-0472">Membrane</keyword>
<dbReference type="AlphaFoldDB" id="A0A4Q2UVG0"/>
<keyword evidence="1" id="KW-0812">Transmembrane</keyword>
<comment type="caution">
    <text evidence="2">The sequence shown here is derived from an EMBL/GenBank/DDBJ whole genome shotgun (WGS) entry which is preliminary data.</text>
</comment>
<dbReference type="EMBL" id="SBLB01000001">
    <property type="protein sequence ID" value="RYC71855.1"/>
    <property type="molecule type" value="Genomic_DNA"/>
</dbReference>
<feature type="transmembrane region" description="Helical" evidence="1">
    <location>
        <begin position="51"/>
        <end position="73"/>
    </location>
</feature>
<sequence>MRKPACKLAEIIKKNQLLAFVSHYPLTIIGFVVSCALFAKNYPFKSELHLYIMILAIICFFVLLVAALIAHFIHKKPFGKNWRS</sequence>
<gene>
    <name evidence="2" type="ORF">EQG79_06930</name>
</gene>
<feature type="transmembrane region" description="Helical" evidence="1">
    <location>
        <begin position="21"/>
        <end position="39"/>
    </location>
</feature>